<evidence type="ECO:0000256" key="2">
    <source>
        <dbReference type="ARBA" id="ARBA00022737"/>
    </source>
</evidence>
<feature type="repeat" description="WD" evidence="3">
    <location>
        <begin position="1266"/>
        <end position="1307"/>
    </location>
</feature>
<organism evidence="7 8">
    <name type="scientific">Ceratocystis lukuohia</name>
    <dbReference type="NCBI Taxonomy" id="2019550"/>
    <lineage>
        <taxon>Eukaryota</taxon>
        <taxon>Fungi</taxon>
        <taxon>Dikarya</taxon>
        <taxon>Ascomycota</taxon>
        <taxon>Pezizomycotina</taxon>
        <taxon>Sordariomycetes</taxon>
        <taxon>Hypocreomycetidae</taxon>
        <taxon>Microascales</taxon>
        <taxon>Ceratocystidaceae</taxon>
        <taxon>Ceratocystis</taxon>
    </lineage>
</organism>
<evidence type="ECO:0000313" key="8">
    <source>
        <dbReference type="Proteomes" id="UP001610728"/>
    </source>
</evidence>
<feature type="region of interest" description="Disordered" evidence="5">
    <location>
        <begin position="326"/>
        <end position="345"/>
    </location>
</feature>
<dbReference type="InterPro" id="IPR001680">
    <property type="entry name" value="WD40_rpt"/>
</dbReference>
<dbReference type="SUPFAM" id="SSF50978">
    <property type="entry name" value="WD40 repeat-like"/>
    <property type="match status" value="2"/>
</dbReference>
<feature type="repeat" description="WD" evidence="3">
    <location>
        <begin position="1308"/>
        <end position="1349"/>
    </location>
</feature>
<dbReference type="InterPro" id="IPR015943">
    <property type="entry name" value="WD40/YVTN_repeat-like_dom_sf"/>
</dbReference>
<dbReference type="CDD" id="cd00200">
    <property type="entry name" value="WD40"/>
    <property type="match status" value="2"/>
</dbReference>
<dbReference type="SUPFAM" id="SSF52540">
    <property type="entry name" value="P-loop containing nucleoside triphosphate hydrolases"/>
    <property type="match status" value="1"/>
</dbReference>
<dbReference type="PANTHER" id="PTHR19848:SF8">
    <property type="entry name" value="F-BOX AND WD REPEAT DOMAIN CONTAINING 7"/>
    <property type="match status" value="1"/>
</dbReference>
<dbReference type="InterPro" id="IPR027417">
    <property type="entry name" value="P-loop_NTPase"/>
</dbReference>
<feature type="compositionally biased region" description="Basic and acidic residues" evidence="5">
    <location>
        <begin position="334"/>
        <end position="344"/>
    </location>
</feature>
<dbReference type="EMBL" id="JABSNW010000007">
    <property type="protein sequence ID" value="KAL2886030.1"/>
    <property type="molecule type" value="Genomic_DNA"/>
</dbReference>
<dbReference type="GeneID" id="98120597"/>
<dbReference type="Pfam" id="PF00400">
    <property type="entry name" value="WD40"/>
    <property type="match status" value="7"/>
</dbReference>
<feature type="repeat" description="WD" evidence="3">
    <location>
        <begin position="888"/>
        <end position="929"/>
    </location>
</feature>
<feature type="repeat" description="WD" evidence="3">
    <location>
        <begin position="1014"/>
        <end position="1055"/>
    </location>
</feature>
<accession>A0ABR4MCN4</accession>
<feature type="coiled-coil region" evidence="4">
    <location>
        <begin position="253"/>
        <end position="296"/>
    </location>
</feature>
<protein>
    <submittedName>
        <fullName evidence="7">Vegetative incompatibility protein HET-E-1</fullName>
    </submittedName>
</protein>
<feature type="repeat" description="WD" evidence="3">
    <location>
        <begin position="972"/>
        <end position="1013"/>
    </location>
</feature>
<feature type="repeat" description="WD" evidence="3">
    <location>
        <begin position="1182"/>
        <end position="1223"/>
    </location>
</feature>
<dbReference type="PRINTS" id="PR00320">
    <property type="entry name" value="GPROTEINBRPT"/>
</dbReference>
<dbReference type="InterPro" id="IPR056884">
    <property type="entry name" value="NPHP3-like_N"/>
</dbReference>
<proteinExistence type="predicted"/>
<dbReference type="PANTHER" id="PTHR19848">
    <property type="entry name" value="WD40 REPEAT PROTEIN"/>
    <property type="match status" value="1"/>
</dbReference>
<evidence type="ECO:0000313" key="7">
    <source>
        <dbReference type="EMBL" id="KAL2886030.1"/>
    </source>
</evidence>
<dbReference type="Gene3D" id="3.40.50.300">
    <property type="entry name" value="P-loop containing nucleotide triphosphate hydrolases"/>
    <property type="match status" value="1"/>
</dbReference>
<keyword evidence="4" id="KW-0175">Coiled coil</keyword>
<feature type="compositionally biased region" description="Low complexity" evidence="5">
    <location>
        <begin position="33"/>
        <end position="57"/>
    </location>
</feature>
<feature type="domain" description="NACHT" evidence="6">
    <location>
        <begin position="391"/>
        <end position="607"/>
    </location>
</feature>
<dbReference type="Proteomes" id="UP001610728">
    <property type="component" value="Unassembled WGS sequence"/>
</dbReference>
<keyword evidence="1 3" id="KW-0853">WD repeat</keyword>
<evidence type="ECO:0000256" key="3">
    <source>
        <dbReference type="PROSITE-ProRule" id="PRU00221"/>
    </source>
</evidence>
<dbReference type="InterPro" id="IPR020472">
    <property type="entry name" value="WD40_PAC1"/>
</dbReference>
<feature type="repeat" description="WD" evidence="3">
    <location>
        <begin position="1056"/>
        <end position="1097"/>
    </location>
</feature>
<dbReference type="InterPro" id="IPR036322">
    <property type="entry name" value="WD40_repeat_dom_sf"/>
</dbReference>
<comment type="caution">
    <text evidence="7">The sequence shown here is derived from an EMBL/GenBank/DDBJ whole genome shotgun (WGS) entry which is preliminary data.</text>
</comment>
<feature type="repeat" description="WD" evidence="3">
    <location>
        <begin position="1350"/>
        <end position="1391"/>
    </location>
</feature>
<dbReference type="PROSITE" id="PS00678">
    <property type="entry name" value="WD_REPEATS_1"/>
    <property type="match status" value="8"/>
</dbReference>
<evidence type="ECO:0000256" key="1">
    <source>
        <dbReference type="ARBA" id="ARBA00022574"/>
    </source>
</evidence>
<dbReference type="PROSITE" id="PS50082">
    <property type="entry name" value="WD_REPEATS_2"/>
    <property type="match status" value="12"/>
</dbReference>
<evidence type="ECO:0000259" key="6">
    <source>
        <dbReference type="PROSITE" id="PS50837"/>
    </source>
</evidence>
<dbReference type="Pfam" id="PF25173">
    <property type="entry name" value="Beta-prop_WDR3_1st"/>
    <property type="match status" value="1"/>
</dbReference>
<feature type="repeat" description="WD" evidence="3">
    <location>
        <begin position="1224"/>
        <end position="1265"/>
    </location>
</feature>
<feature type="region of interest" description="Disordered" evidence="5">
    <location>
        <begin position="21"/>
        <end position="57"/>
    </location>
</feature>
<evidence type="ECO:0000256" key="4">
    <source>
        <dbReference type="SAM" id="Coils"/>
    </source>
</evidence>
<dbReference type="Gene3D" id="2.130.10.10">
    <property type="entry name" value="YVTN repeat-like/Quinoprotein amine dehydrogenase"/>
    <property type="match status" value="6"/>
</dbReference>
<feature type="repeat" description="WD" evidence="3">
    <location>
        <begin position="1140"/>
        <end position="1181"/>
    </location>
</feature>
<dbReference type="SMART" id="SM00320">
    <property type="entry name" value="WD40"/>
    <property type="match status" value="12"/>
</dbReference>
<reference evidence="7 8" key="1">
    <citation type="submission" date="2020-05" db="EMBL/GenBank/DDBJ databases">
        <title>Ceratocystis lukuohia genome.</title>
        <authorList>
            <person name="Harrington T.C."/>
            <person name="Kim K."/>
            <person name="Mayers C.G."/>
        </authorList>
    </citation>
    <scope>NUCLEOTIDE SEQUENCE [LARGE SCALE GENOMIC DNA]</scope>
    <source>
        <strain evidence="7 8">C4212</strain>
    </source>
</reference>
<dbReference type="PROSITE" id="PS50294">
    <property type="entry name" value="WD_REPEATS_REGION"/>
    <property type="match status" value="12"/>
</dbReference>
<dbReference type="Pfam" id="PF17100">
    <property type="entry name" value="NACHT_N"/>
    <property type="match status" value="2"/>
</dbReference>
<dbReference type="InterPro" id="IPR007111">
    <property type="entry name" value="NACHT_NTPase"/>
</dbReference>
<keyword evidence="8" id="KW-1185">Reference proteome</keyword>
<feature type="repeat" description="WD" evidence="3">
    <location>
        <begin position="930"/>
        <end position="971"/>
    </location>
</feature>
<dbReference type="InterPro" id="IPR031359">
    <property type="entry name" value="NACHT_N"/>
</dbReference>
<evidence type="ECO:0000256" key="5">
    <source>
        <dbReference type="SAM" id="MobiDB-lite"/>
    </source>
</evidence>
<keyword evidence="2" id="KW-0677">Repeat</keyword>
<gene>
    <name evidence="7" type="ORF">HOO65_070492</name>
</gene>
<name>A0ABR4MCN4_9PEZI</name>
<dbReference type="RefSeq" id="XP_070857210.1">
    <property type="nucleotide sequence ID" value="XM_071004790.1"/>
</dbReference>
<feature type="repeat" description="WD" evidence="3">
    <location>
        <begin position="1098"/>
        <end position="1139"/>
    </location>
</feature>
<dbReference type="InterPro" id="IPR019775">
    <property type="entry name" value="WD40_repeat_CS"/>
</dbReference>
<dbReference type="PROSITE" id="PS50837">
    <property type="entry name" value="NACHT"/>
    <property type="match status" value="1"/>
</dbReference>
<sequence>MAHYFYRAKSKVRKIFRATVRKASPDTSPIPDSSVPAQSVAAPAQQPSLPSPPSTKSSLQEKIWNLAYDYSRAEEPKLVKAFEEVAFAEIHCSGTSATSTDQIEDNEPTNRRFTSHEMQKFIQNGIDQTKKEASLKQEFSSGLQAVNAVRGIIDGAIRVAPEAAAVWAIFCLGIGVLSNPITEALENHKGIQNNGEAATATLRDKLEMDIIRLFQKLLLYQMRSICVYHRSQAATAFRDVFRIDDWAGQLLGIKEAEEAVQFHIEQYNSQESKMELQKLNSTADALQLSLQNIDAATAYQAECLRSIDKATQAQAEYLRNITAAAQDQKSQQASRHEDDKDRQCLSDLYVTDPRTDKKEIEEKKGGLLKDSYRWILEHVEFRRFQSEKESRILWINGGPGKGKTMLLCGIINELEQESSVVLSYFFCQATSDGQLNKATSVLRGLIYDLARRNPQLITHVRKKYDYMGKKLFNNRTTWHDLCEIATSMLNDPTLQNAILIVDALDECSVERQRLLEFIAKPSLAKWIVSSRNLPDIEESLNDSRQKFKIHLEVNQASVSMAVESYITSRVCQLAQRKKYNDDMRTAVLEHLRVNAQGTFLWVALVCQELSNADTRKRHTLDRLKSFPPGLNSLYGRMLEQISKSQDAGLCMEILAKALVVYRTVTLEELHALVEPLEGFDNQDVGEVVRSCGSFLTLHNNRISFVHQSAKDYLLNKALELLRNTLQRDIYRLKAPGCCIDQVLVPDPDPLAAIKYACIFWIDHLYDSPANVLVSEEDRVLDLFEERYLQWLEALSLLQSISAGIRAIEKLEGYLQTSQGLRNIVKDARRFLLSYGGIIEIAPLQVYASALIFSPTNSLIRQKFSREEPDWIEVKPRVEANWNACLQTLEGHNDIVRSVALSNDGQRLASGSSDKTVKIWDATSGSCLQTLAGHDEWVTSVAFSNDGQRLASGSNDKTARIWDATSGTCLQTLASHDSYVQSVAFSNDGQRLISGSIDKTVKIWDAASGTCLQTLEGHDESVTSVVFSSDGRRMASGSFDKTVKIWDATSGSCLQALAGHDEWVTSVAFSSDAQRLASGSFDKTVKIWDAVSGTCLQTLTGHDSFVESVVFSNYGHRLASGSIDKTVKIWDETSGTCLQTLEGHDSSVTSVVFSNDGQRLVSGSNDETVKIWDATSGSCLKNLEGHNDWVRSVALSHDGQRLASGSSDKTVKIWDATCGLCLQTLEGHDESVVLVAFSNDRMRLASASWDETVKIWDATSGACLQTLITHGSYVESVAFSNDGGRLASGSSDNTVKIWDATSGSCLQTFEGHNDWVTSVLFSDDGQRLVSGSNDKTIKIWDVTSGTCLQTIKGHDERVTSMAFSIDGQQLASGSFDRTVKIWNAMSGACLGTLRVARSIHCLSFDPLKSLFLSTEAGAFDITMPAPVSLASKHEAHLLQSSLHGYGISHDNTWIMKDGQRALWLPPGWRLMASSVAVSGTKFGIGCISGRVLVIGFKSVG</sequence>
<dbReference type="Pfam" id="PF24883">
    <property type="entry name" value="NPHP3_N"/>
    <property type="match status" value="1"/>
</dbReference>